<dbReference type="OrthoDB" id="6783232at2759"/>
<name>A0A9N9QKU4_9CUCU</name>
<keyword evidence="4" id="KW-1185">Reference proteome</keyword>
<dbReference type="InterPro" id="IPR036514">
    <property type="entry name" value="SGNH_hydro_sf"/>
</dbReference>
<sequence length="394" mass="45615">MAMKDSTYEKMELDYQDEIESHRKEMDLLTNELKHKDSFLKRIERNSQRLNDEAEAIEESCNKKISELHGKNEELRKRLAQLNEMNENLERTLRTFEEEKETQIDKLFGENQRTLSRINILVGQDNENQAVIKELHREIEKLVKNSNAPVNPDQTSRGTQTIHENKHTQSQSQPQSRKLKVGISTRILIISDEHGKKLGRNIERHIDSENIFIESIVKPGAHYDGVLHGLKSLTRDYNKNDYVVVIAGSNDFYNNRRPKFGKIHEVLKECSHTNFIVLASPILRKYNNVNYISLFNNNLRKILSAFSKQSDNLYDYIDINTDRGYKVSNWLIGKMIAESMHLNFSQNELCDSLKITKVNNESANHAVCSPINKSPQAFSRTINIDTSPAFRQSV</sequence>
<evidence type="ECO:0000313" key="4">
    <source>
        <dbReference type="Proteomes" id="UP001152799"/>
    </source>
</evidence>
<accession>A0A9N9QKU4</accession>
<feature type="compositionally biased region" description="Polar residues" evidence="2">
    <location>
        <begin position="144"/>
        <end position="176"/>
    </location>
</feature>
<reference evidence="3" key="1">
    <citation type="submission" date="2022-01" db="EMBL/GenBank/DDBJ databases">
        <authorList>
            <person name="King R."/>
        </authorList>
    </citation>
    <scope>NUCLEOTIDE SEQUENCE</scope>
</reference>
<dbReference type="EMBL" id="OU892281">
    <property type="protein sequence ID" value="CAG9769496.1"/>
    <property type="molecule type" value="Genomic_DNA"/>
</dbReference>
<evidence type="ECO:0000256" key="2">
    <source>
        <dbReference type="SAM" id="MobiDB-lite"/>
    </source>
</evidence>
<proteinExistence type="predicted"/>
<evidence type="ECO:0000313" key="3">
    <source>
        <dbReference type="EMBL" id="CAG9769496.1"/>
    </source>
</evidence>
<dbReference type="SUPFAM" id="SSF52266">
    <property type="entry name" value="SGNH hydrolase"/>
    <property type="match status" value="1"/>
</dbReference>
<organism evidence="3 4">
    <name type="scientific">Ceutorhynchus assimilis</name>
    <name type="common">cabbage seed weevil</name>
    <dbReference type="NCBI Taxonomy" id="467358"/>
    <lineage>
        <taxon>Eukaryota</taxon>
        <taxon>Metazoa</taxon>
        <taxon>Ecdysozoa</taxon>
        <taxon>Arthropoda</taxon>
        <taxon>Hexapoda</taxon>
        <taxon>Insecta</taxon>
        <taxon>Pterygota</taxon>
        <taxon>Neoptera</taxon>
        <taxon>Endopterygota</taxon>
        <taxon>Coleoptera</taxon>
        <taxon>Polyphaga</taxon>
        <taxon>Cucujiformia</taxon>
        <taxon>Curculionidae</taxon>
        <taxon>Ceutorhynchinae</taxon>
        <taxon>Ceutorhynchus</taxon>
    </lineage>
</organism>
<dbReference type="AlphaFoldDB" id="A0A9N9QKU4"/>
<evidence type="ECO:0000256" key="1">
    <source>
        <dbReference type="SAM" id="Coils"/>
    </source>
</evidence>
<protein>
    <submittedName>
        <fullName evidence="3">Uncharacterized protein</fullName>
    </submittedName>
</protein>
<dbReference type="Gene3D" id="3.40.50.1110">
    <property type="entry name" value="SGNH hydrolase"/>
    <property type="match status" value="1"/>
</dbReference>
<feature type="coiled-coil region" evidence="1">
    <location>
        <begin position="12"/>
        <end position="106"/>
    </location>
</feature>
<feature type="region of interest" description="Disordered" evidence="2">
    <location>
        <begin position="143"/>
        <end position="179"/>
    </location>
</feature>
<gene>
    <name evidence="3" type="ORF">CEUTPL_LOCUS10004</name>
</gene>
<dbReference type="Proteomes" id="UP001152799">
    <property type="component" value="Chromosome 5"/>
</dbReference>
<keyword evidence="1" id="KW-0175">Coiled coil</keyword>